<reference evidence="2" key="1">
    <citation type="journal article" date="2023" name="Nat. Plants">
        <title>Single-cell RNA sequencing provides a high-resolution roadmap for understanding the multicellular compartmentation of specialized metabolism.</title>
        <authorList>
            <person name="Sun S."/>
            <person name="Shen X."/>
            <person name="Li Y."/>
            <person name="Li Y."/>
            <person name="Wang S."/>
            <person name="Li R."/>
            <person name="Zhang H."/>
            <person name="Shen G."/>
            <person name="Guo B."/>
            <person name="Wei J."/>
            <person name="Xu J."/>
            <person name="St-Pierre B."/>
            <person name="Chen S."/>
            <person name="Sun C."/>
        </authorList>
    </citation>
    <scope>NUCLEOTIDE SEQUENCE [LARGE SCALE GENOMIC DNA]</scope>
</reference>
<evidence type="ECO:0000313" key="1">
    <source>
        <dbReference type="EMBL" id="KAI5653609.1"/>
    </source>
</evidence>
<comment type="caution">
    <text evidence="1">The sequence shown here is derived from an EMBL/GenBank/DDBJ whole genome shotgun (WGS) entry which is preliminary data.</text>
</comment>
<dbReference type="EMBL" id="CM044707">
    <property type="protein sequence ID" value="KAI5653609.1"/>
    <property type="molecule type" value="Genomic_DNA"/>
</dbReference>
<sequence length="171" mass="19380">MARRREEEHREKISIFEKMTQDLAWQVKGAQGGAFRGIKTFLFSKLQWEEAKEASSEGFDASMPKEVKHMPTTDSRSTLPLPVGFCPEGSFRPTANDRSTLPSPIGPSLELENSSFRASVLVLFHKQAFKVPSRRELIMGAFDPQGRLRRSIPKLEITLLLVFNLLPRHSI</sequence>
<keyword evidence="2" id="KW-1185">Reference proteome</keyword>
<evidence type="ECO:0000313" key="2">
    <source>
        <dbReference type="Proteomes" id="UP001060085"/>
    </source>
</evidence>
<accession>A0ACC0A0B2</accession>
<organism evidence="1 2">
    <name type="scientific">Catharanthus roseus</name>
    <name type="common">Madagascar periwinkle</name>
    <name type="synonym">Vinca rosea</name>
    <dbReference type="NCBI Taxonomy" id="4058"/>
    <lineage>
        <taxon>Eukaryota</taxon>
        <taxon>Viridiplantae</taxon>
        <taxon>Streptophyta</taxon>
        <taxon>Embryophyta</taxon>
        <taxon>Tracheophyta</taxon>
        <taxon>Spermatophyta</taxon>
        <taxon>Magnoliopsida</taxon>
        <taxon>eudicotyledons</taxon>
        <taxon>Gunneridae</taxon>
        <taxon>Pentapetalae</taxon>
        <taxon>asterids</taxon>
        <taxon>lamiids</taxon>
        <taxon>Gentianales</taxon>
        <taxon>Apocynaceae</taxon>
        <taxon>Rauvolfioideae</taxon>
        <taxon>Vinceae</taxon>
        <taxon>Catharanthinae</taxon>
        <taxon>Catharanthus</taxon>
    </lineage>
</organism>
<dbReference type="Proteomes" id="UP001060085">
    <property type="component" value="Linkage Group LG07"/>
</dbReference>
<proteinExistence type="predicted"/>
<gene>
    <name evidence="1" type="ORF">M9H77_30796</name>
</gene>
<name>A0ACC0A0B2_CATRO</name>
<protein>
    <submittedName>
        <fullName evidence="1">Uncharacterized protein</fullName>
    </submittedName>
</protein>